<keyword evidence="1" id="KW-1133">Transmembrane helix</keyword>
<dbReference type="Proteomes" id="UP000799766">
    <property type="component" value="Unassembled WGS sequence"/>
</dbReference>
<organism evidence="2 3">
    <name type="scientific">Lineolata rhizophorae</name>
    <dbReference type="NCBI Taxonomy" id="578093"/>
    <lineage>
        <taxon>Eukaryota</taxon>
        <taxon>Fungi</taxon>
        <taxon>Dikarya</taxon>
        <taxon>Ascomycota</taxon>
        <taxon>Pezizomycotina</taxon>
        <taxon>Dothideomycetes</taxon>
        <taxon>Dothideomycetes incertae sedis</taxon>
        <taxon>Lineolatales</taxon>
        <taxon>Lineolataceae</taxon>
        <taxon>Lineolata</taxon>
    </lineage>
</organism>
<protein>
    <submittedName>
        <fullName evidence="2">Uncharacterized protein</fullName>
    </submittedName>
</protein>
<dbReference type="EMBL" id="MU001680">
    <property type="protein sequence ID" value="KAF2457505.1"/>
    <property type="molecule type" value="Genomic_DNA"/>
</dbReference>
<accession>A0A6A6P0F8</accession>
<feature type="transmembrane region" description="Helical" evidence="1">
    <location>
        <begin position="65"/>
        <end position="86"/>
    </location>
</feature>
<sequence length="108" mass="11906">MGTLTADVPRLPEHCDHKLPTSCRLTASPKCCACQDNRPHSAAYTVYVDGLGLVPRGTRWQNYCWFCKGLLGLFFFLIPGFVSFLAGGASQVARTGHIQAPPRRTPER</sequence>
<evidence type="ECO:0000313" key="3">
    <source>
        <dbReference type="Proteomes" id="UP000799766"/>
    </source>
</evidence>
<dbReference type="AlphaFoldDB" id="A0A6A6P0F8"/>
<dbReference type="OrthoDB" id="1711136at2759"/>
<keyword evidence="1" id="KW-0812">Transmembrane</keyword>
<gene>
    <name evidence="2" type="ORF">BDY21DRAFT_344027</name>
</gene>
<name>A0A6A6P0F8_9PEZI</name>
<evidence type="ECO:0000256" key="1">
    <source>
        <dbReference type="SAM" id="Phobius"/>
    </source>
</evidence>
<proteinExistence type="predicted"/>
<reference evidence="2" key="1">
    <citation type="journal article" date="2020" name="Stud. Mycol.">
        <title>101 Dothideomycetes genomes: a test case for predicting lifestyles and emergence of pathogens.</title>
        <authorList>
            <person name="Haridas S."/>
            <person name="Albert R."/>
            <person name="Binder M."/>
            <person name="Bloem J."/>
            <person name="Labutti K."/>
            <person name="Salamov A."/>
            <person name="Andreopoulos B."/>
            <person name="Baker S."/>
            <person name="Barry K."/>
            <person name="Bills G."/>
            <person name="Bluhm B."/>
            <person name="Cannon C."/>
            <person name="Castanera R."/>
            <person name="Culley D."/>
            <person name="Daum C."/>
            <person name="Ezra D."/>
            <person name="Gonzalez J."/>
            <person name="Henrissat B."/>
            <person name="Kuo A."/>
            <person name="Liang C."/>
            <person name="Lipzen A."/>
            <person name="Lutzoni F."/>
            <person name="Magnuson J."/>
            <person name="Mondo S."/>
            <person name="Nolan M."/>
            <person name="Ohm R."/>
            <person name="Pangilinan J."/>
            <person name="Park H.-J."/>
            <person name="Ramirez L."/>
            <person name="Alfaro M."/>
            <person name="Sun H."/>
            <person name="Tritt A."/>
            <person name="Yoshinaga Y."/>
            <person name="Zwiers L.-H."/>
            <person name="Turgeon B."/>
            <person name="Goodwin S."/>
            <person name="Spatafora J."/>
            <person name="Crous P."/>
            <person name="Grigoriev I."/>
        </authorList>
    </citation>
    <scope>NUCLEOTIDE SEQUENCE</scope>
    <source>
        <strain evidence="2">ATCC 16933</strain>
    </source>
</reference>
<keyword evidence="1" id="KW-0472">Membrane</keyword>
<evidence type="ECO:0000313" key="2">
    <source>
        <dbReference type="EMBL" id="KAF2457505.1"/>
    </source>
</evidence>
<keyword evidence="3" id="KW-1185">Reference proteome</keyword>